<protein>
    <submittedName>
        <fullName evidence="2">Uncharacterized protein</fullName>
    </submittedName>
</protein>
<feature type="compositionally biased region" description="Basic residues" evidence="1">
    <location>
        <begin position="67"/>
        <end position="80"/>
    </location>
</feature>
<evidence type="ECO:0000313" key="3">
    <source>
        <dbReference type="Proteomes" id="UP001239213"/>
    </source>
</evidence>
<gene>
    <name evidence="2" type="ORF">CCUS01_01132</name>
</gene>
<keyword evidence="3" id="KW-1185">Reference proteome</keyword>
<dbReference type="AlphaFoldDB" id="A0AAI9Y0I9"/>
<reference evidence="2" key="1">
    <citation type="submission" date="2016-11" db="EMBL/GenBank/DDBJ databases">
        <title>The genome sequence of Colletotrichum cuscutae.</title>
        <authorList>
            <person name="Baroncelli R."/>
        </authorList>
    </citation>
    <scope>NUCLEOTIDE SEQUENCE</scope>
    <source>
        <strain evidence="2">IMI 304802</strain>
    </source>
</reference>
<feature type="compositionally biased region" description="Pro residues" evidence="1">
    <location>
        <begin position="1"/>
        <end position="14"/>
    </location>
</feature>
<evidence type="ECO:0000313" key="2">
    <source>
        <dbReference type="EMBL" id="KAK1466283.1"/>
    </source>
</evidence>
<comment type="caution">
    <text evidence="2">The sequence shown here is derived from an EMBL/GenBank/DDBJ whole genome shotgun (WGS) entry which is preliminary data.</text>
</comment>
<feature type="region of interest" description="Disordered" evidence="1">
    <location>
        <begin position="1"/>
        <end position="41"/>
    </location>
</feature>
<feature type="compositionally biased region" description="Pro residues" evidence="1">
    <location>
        <begin position="100"/>
        <end position="111"/>
    </location>
</feature>
<dbReference type="EMBL" id="MPDP01000260">
    <property type="protein sequence ID" value="KAK1466283.1"/>
    <property type="molecule type" value="Genomic_DNA"/>
</dbReference>
<name>A0AAI9Y0I9_9PEZI</name>
<evidence type="ECO:0000256" key="1">
    <source>
        <dbReference type="SAM" id="MobiDB-lite"/>
    </source>
</evidence>
<dbReference type="Proteomes" id="UP001239213">
    <property type="component" value="Unassembled WGS sequence"/>
</dbReference>
<organism evidence="2 3">
    <name type="scientific">Colletotrichum cuscutae</name>
    <dbReference type="NCBI Taxonomy" id="1209917"/>
    <lineage>
        <taxon>Eukaryota</taxon>
        <taxon>Fungi</taxon>
        <taxon>Dikarya</taxon>
        <taxon>Ascomycota</taxon>
        <taxon>Pezizomycotina</taxon>
        <taxon>Sordariomycetes</taxon>
        <taxon>Hypocreomycetidae</taxon>
        <taxon>Glomerellales</taxon>
        <taxon>Glomerellaceae</taxon>
        <taxon>Colletotrichum</taxon>
        <taxon>Colletotrichum acutatum species complex</taxon>
    </lineage>
</organism>
<proteinExistence type="predicted"/>
<accession>A0AAI9Y0I9</accession>
<sequence length="201" mass="22637">MPNNTPPVPPPPSPRTALPHPRPHRLRLPPGRDEPLLLPPRPLNNTIAPALHLTLVPPLHRLLAPSRPHHRRRHRSHRRPSLLIPSPDGPRTSRIRRPRPPPPPDVQPPVPGVLLPAAESVSAGTFVSGGIRRRARRGSIRRHPRRGVGIHRCETRASGGNGKCALLCCCGVCWGVVWRLLEDDFWDGARRNPKKVWWWCW</sequence>
<feature type="region of interest" description="Disordered" evidence="1">
    <location>
        <begin position="65"/>
        <end position="111"/>
    </location>
</feature>